<proteinExistence type="predicted"/>
<feature type="domain" description="Phospholipid/glycerol acyltransferase" evidence="4">
    <location>
        <begin position="44"/>
        <end position="158"/>
    </location>
</feature>
<dbReference type="Pfam" id="PF01553">
    <property type="entry name" value="Acyltransferase"/>
    <property type="match status" value="1"/>
</dbReference>
<evidence type="ECO:0000313" key="5">
    <source>
        <dbReference type="EMBL" id="MBC5717064.1"/>
    </source>
</evidence>
<evidence type="ECO:0000259" key="4">
    <source>
        <dbReference type="SMART" id="SM00563"/>
    </source>
</evidence>
<keyword evidence="2 5" id="KW-0012">Acyltransferase</keyword>
<dbReference type="SUPFAM" id="SSF69593">
    <property type="entry name" value="Glycerol-3-phosphate (1)-acyltransferase"/>
    <property type="match status" value="1"/>
</dbReference>
<protein>
    <submittedName>
        <fullName evidence="5">1-acyl-sn-glycerol-3-phosphate acyltransferase</fullName>
    </submittedName>
</protein>
<evidence type="ECO:0000256" key="1">
    <source>
        <dbReference type="ARBA" id="ARBA00022679"/>
    </source>
</evidence>
<dbReference type="PANTHER" id="PTHR10434:SF11">
    <property type="entry name" value="1-ACYL-SN-GLYCEROL-3-PHOSPHATE ACYLTRANSFERASE"/>
    <property type="match status" value="1"/>
</dbReference>
<dbReference type="EMBL" id="JACOPN010000004">
    <property type="protein sequence ID" value="MBC5717064.1"/>
    <property type="molecule type" value="Genomic_DNA"/>
</dbReference>
<dbReference type="PANTHER" id="PTHR10434">
    <property type="entry name" value="1-ACYL-SN-GLYCEROL-3-PHOSPHATE ACYLTRANSFERASE"/>
    <property type="match status" value="1"/>
</dbReference>
<feature type="transmembrane region" description="Helical" evidence="3">
    <location>
        <begin position="12"/>
        <end position="28"/>
    </location>
</feature>
<keyword evidence="1" id="KW-0808">Transferase</keyword>
<organism evidence="5 6">
    <name type="scientific">Flintibacter faecis</name>
    <dbReference type="NCBI Taxonomy" id="2763047"/>
    <lineage>
        <taxon>Bacteria</taxon>
        <taxon>Bacillati</taxon>
        <taxon>Bacillota</taxon>
        <taxon>Clostridia</taxon>
        <taxon>Eubacteriales</taxon>
        <taxon>Flintibacter</taxon>
    </lineage>
</organism>
<dbReference type="GO" id="GO:0003841">
    <property type="term" value="F:1-acylglycerol-3-phosphate O-acyltransferase activity"/>
    <property type="evidence" value="ECO:0007669"/>
    <property type="project" value="TreeGrafter"/>
</dbReference>
<keyword evidence="3" id="KW-0812">Transmembrane</keyword>
<keyword evidence="6" id="KW-1185">Reference proteome</keyword>
<evidence type="ECO:0000313" key="6">
    <source>
        <dbReference type="Proteomes" id="UP000602260"/>
    </source>
</evidence>
<name>A0A8J6IW33_9FIRM</name>
<keyword evidence="3" id="KW-0472">Membrane</keyword>
<evidence type="ECO:0000256" key="3">
    <source>
        <dbReference type="SAM" id="Phobius"/>
    </source>
</evidence>
<comment type="caution">
    <text evidence="5">The sequence shown here is derived from an EMBL/GenBank/DDBJ whole genome shotgun (WGS) entry which is preliminary data.</text>
</comment>
<accession>A0A8J6IW33</accession>
<gene>
    <name evidence="5" type="ORF">H8S55_07005</name>
</gene>
<evidence type="ECO:0000256" key="2">
    <source>
        <dbReference type="ARBA" id="ARBA00023315"/>
    </source>
</evidence>
<sequence>MEKNPQDKVTDRWFHFLYAVIWPFFNLFRPLKVIGRENIPDGAAVLCPNHTTIGDPFYVVFAFGRRYPMRAMAKIQIMRVPFIGWILGKGGVFGVDRGHADMHAVKTALKLLKDGNKLLMFPEGTRVREGEDVAAKTGAAMFATRTGVPLVPIYIQRKKRLFARNAVVIGQPYHPQYAGRKPTPEELDAITGDLMDRVRALGEGQS</sequence>
<dbReference type="InterPro" id="IPR002123">
    <property type="entry name" value="Plipid/glycerol_acylTrfase"/>
</dbReference>
<keyword evidence="3" id="KW-1133">Transmembrane helix</keyword>
<dbReference type="CDD" id="cd07989">
    <property type="entry name" value="LPLAT_AGPAT-like"/>
    <property type="match status" value="1"/>
</dbReference>
<dbReference type="AlphaFoldDB" id="A0A8J6IW33"/>
<reference evidence="5" key="1">
    <citation type="submission" date="2020-08" db="EMBL/GenBank/DDBJ databases">
        <title>Genome public.</title>
        <authorList>
            <person name="Liu C."/>
            <person name="Sun Q."/>
        </authorList>
    </citation>
    <scope>NUCLEOTIDE SEQUENCE</scope>
    <source>
        <strain evidence="5">BX5</strain>
    </source>
</reference>
<dbReference type="GO" id="GO:0006654">
    <property type="term" value="P:phosphatidic acid biosynthetic process"/>
    <property type="evidence" value="ECO:0007669"/>
    <property type="project" value="TreeGrafter"/>
</dbReference>
<dbReference type="Proteomes" id="UP000602260">
    <property type="component" value="Unassembled WGS sequence"/>
</dbReference>
<dbReference type="SMART" id="SM00563">
    <property type="entry name" value="PlsC"/>
    <property type="match status" value="1"/>
</dbReference>